<dbReference type="OrthoDB" id="3246562at2"/>
<feature type="coiled-coil region" evidence="1">
    <location>
        <begin position="385"/>
        <end position="447"/>
    </location>
</feature>
<accession>A0A7I9UWL0</accession>
<sequence>MTASDTLPRESTRLGCRSLVSVAHDPQLVDKVREQVRSWCVSKRWDAEAVADPGIAAVAPGVHASFVEEQRQDDSVIARWRFTQSESTGTWTTQITTLLHRDRSGVVWVDLYAPGDRRPAAPRIIRNIGEVIDALDGGYRAPATPTRAYPDDVESIYGALDDENRRGLIFLAGSDEDLVPMPQWVEYVTKLLKGTNGLATAYVLDPEATRELNRRLPQTHGVRPWTIRTFYPKPDFSSPDDALRHRVLSTGRIASSDDRGVAGILSNAALRNSTQLPLPNELIRIDRRLRALLDEAVIERASAAPRGSLSTTSNEIPAATVQATEITADTDDAQTSKKATGFAPAVLTALRLGLEKVAGKAELSIDSVNSLVSAAVDGIKYRENIGFLRRRLESVEAERGLLEDQSTELQTELDDARLDHAVAQQTLDEANRELRHLRRELAKLDHGTANWVTETTDLDVPPESFRDLLARIAELDHVVFTGETKPTINLDDHDPLGTWAKKTWNILRALNDYACLRAASEFQGSVDEYASNTPSGYMGLTGHKAGETPHTENHSKYGKIRTFPVPESVAPSGKVFMGAHVAIAKYGMISPRLHYYNDAAQSGMIYVGYIGKHLENFRTT</sequence>
<dbReference type="RefSeq" id="WP_161926535.1">
    <property type="nucleotide sequence ID" value="NZ_BJOU01000001.1"/>
</dbReference>
<evidence type="ECO:0000256" key="1">
    <source>
        <dbReference type="SAM" id="Coils"/>
    </source>
</evidence>
<dbReference type="EMBL" id="BJOU01000001">
    <property type="protein sequence ID" value="GED97171.1"/>
    <property type="molecule type" value="Genomic_DNA"/>
</dbReference>
<proteinExistence type="predicted"/>
<protein>
    <submittedName>
        <fullName evidence="2">Uncharacterized protein</fullName>
    </submittedName>
</protein>
<evidence type="ECO:0000313" key="2">
    <source>
        <dbReference type="EMBL" id="GED97171.1"/>
    </source>
</evidence>
<reference evidence="3" key="1">
    <citation type="submission" date="2019-06" db="EMBL/GenBank/DDBJ databases">
        <title>Gordonia isolated from sludge of a wastewater treatment plant.</title>
        <authorList>
            <person name="Tamura T."/>
            <person name="Aoyama K."/>
            <person name="Kang Y."/>
            <person name="Saito S."/>
            <person name="Akiyama N."/>
            <person name="Yazawa K."/>
            <person name="Gonoi T."/>
            <person name="Mikami Y."/>
        </authorList>
    </citation>
    <scope>NUCLEOTIDE SEQUENCE [LARGE SCALE GENOMIC DNA]</scope>
    <source>
        <strain evidence="3">NBRC 107697</strain>
    </source>
</reference>
<keyword evidence="1" id="KW-0175">Coiled coil</keyword>
<organism evidence="2 3">
    <name type="scientific">Gordonia crocea</name>
    <dbReference type="NCBI Taxonomy" id="589162"/>
    <lineage>
        <taxon>Bacteria</taxon>
        <taxon>Bacillati</taxon>
        <taxon>Actinomycetota</taxon>
        <taxon>Actinomycetes</taxon>
        <taxon>Mycobacteriales</taxon>
        <taxon>Gordoniaceae</taxon>
        <taxon>Gordonia</taxon>
    </lineage>
</organism>
<name>A0A7I9UWL0_9ACTN</name>
<dbReference type="Proteomes" id="UP000444980">
    <property type="component" value="Unassembled WGS sequence"/>
</dbReference>
<keyword evidence="3" id="KW-1185">Reference proteome</keyword>
<gene>
    <name evidence="2" type="ORF">nbrc107697_12100</name>
</gene>
<dbReference type="AlphaFoldDB" id="A0A7I9UWL0"/>
<comment type="caution">
    <text evidence="2">The sequence shown here is derived from an EMBL/GenBank/DDBJ whole genome shotgun (WGS) entry which is preliminary data.</text>
</comment>
<evidence type="ECO:0000313" key="3">
    <source>
        <dbReference type="Proteomes" id="UP000444980"/>
    </source>
</evidence>